<feature type="domain" description="Bromo" evidence="4">
    <location>
        <begin position="86"/>
        <end position="163"/>
    </location>
</feature>
<dbReference type="InterPro" id="IPR001487">
    <property type="entry name" value="Bromodomain"/>
</dbReference>
<protein>
    <recommendedName>
        <fullName evidence="8">SET domain-containing protein</fullName>
    </recommendedName>
</protein>
<dbReference type="PANTHER" id="PTHR46655">
    <property type="entry name" value="HISTONE-LYSINE N-METHYLTRANSFERASE ATXR3"/>
    <property type="match status" value="1"/>
</dbReference>
<feature type="region of interest" description="Disordered" evidence="3">
    <location>
        <begin position="27"/>
        <end position="54"/>
    </location>
</feature>
<organism evidence="6 7">
    <name type="scientific">Cymbomonas tetramitiformis</name>
    <dbReference type="NCBI Taxonomy" id="36881"/>
    <lineage>
        <taxon>Eukaryota</taxon>
        <taxon>Viridiplantae</taxon>
        <taxon>Chlorophyta</taxon>
        <taxon>Pyramimonadophyceae</taxon>
        <taxon>Pyramimonadales</taxon>
        <taxon>Pyramimonadaceae</taxon>
        <taxon>Cymbomonas</taxon>
    </lineage>
</organism>
<name>A0AAE0F9D5_9CHLO</name>
<dbReference type="PRINTS" id="PR00503">
    <property type="entry name" value="BROMODOMAIN"/>
</dbReference>
<dbReference type="Gene3D" id="1.20.920.10">
    <property type="entry name" value="Bromodomain-like"/>
    <property type="match status" value="1"/>
</dbReference>
<feature type="compositionally biased region" description="Low complexity" evidence="3">
    <location>
        <begin position="194"/>
        <end position="208"/>
    </location>
</feature>
<dbReference type="AlphaFoldDB" id="A0AAE0F9D5"/>
<dbReference type="PROSITE" id="PS50014">
    <property type="entry name" value="BROMODOMAIN_2"/>
    <property type="match status" value="1"/>
</dbReference>
<dbReference type="PANTHER" id="PTHR46655:SF1">
    <property type="entry name" value="HISTONE-LYSINE N-METHYLTRANSFERASE ATXR3"/>
    <property type="match status" value="1"/>
</dbReference>
<dbReference type="Pfam" id="PF00439">
    <property type="entry name" value="Bromodomain"/>
    <property type="match status" value="1"/>
</dbReference>
<dbReference type="SMART" id="SM00297">
    <property type="entry name" value="BROMO"/>
    <property type="match status" value="1"/>
</dbReference>
<feature type="region of interest" description="Disordered" evidence="3">
    <location>
        <begin position="641"/>
        <end position="667"/>
    </location>
</feature>
<dbReference type="InterPro" id="IPR036427">
    <property type="entry name" value="Bromodomain-like_sf"/>
</dbReference>
<evidence type="ECO:0008006" key="8">
    <source>
        <dbReference type="Google" id="ProtNLM"/>
    </source>
</evidence>
<evidence type="ECO:0000313" key="7">
    <source>
        <dbReference type="Proteomes" id="UP001190700"/>
    </source>
</evidence>
<dbReference type="SUPFAM" id="SSF47370">
    <property type="entry name" value="Bromodomain"/>
    <property type="match status" value="1"/>
</dbReference>
<dbReference type="InterPro" id="IPR046341">
    <property type="entry name" value="SET_dom_sf"/>
</dbReference>
<evidence type="ECO:0000256" key="1">
    <source>
        <dbReference type="ARBA" id="ARBA00023117"/>
    </source>
</evidence>
<evidence type="ECO:0000259" key="5">
    <source>
        <dbReference type="PROSITE" id="PS50280"/>
    </source>
</evidence>
<evidence type="ECO:0000256" key="2">
    <source>
        <dbReference type="PROSITE-ProRule" id="PRU00035"/>
    </source>
</evidence>
<dbReference type="InterPro" id="IPR001214">
    <property type="entry name" value="SET_dom"/>
</dbReference>
<dbReference type="Pfam" id="PF19633">
    <property type="entry name" value="SDG2_C"/>
    <property type="match status" value="1"/>
</dbReference>
<gene>
    <name evidence="6" type="ORF">CYMTET_35411</name>
</gene>
<feature type="domain" description="SET" evidence="5">
    <location>
        <begin position="380"/>
        <end position="525"/>
    </location>
</feature>
<feature type="region of interest" description="Disordered" evidence="3">
    <location>
        <begin position="194"/>
        <end position="227"/>
    </location>
</feature>
<comment type="caution">
    <text evidence="6">The sequence shown here is derived from an EMBL/GenBank/DDBJ whole genome shotgun (WGS) entry which is preliminary data.</text>
</comment>
<dbReference type="Proteomes" id="UP001190700">
    <property type="component" value="Unassembled WGS sequence"/>
</dbReference>
<dbReference type="InterPro" id="IPR045606">
    <property type="entry name" value="ATXR3_C"/>
</dbReference>
<keyword evidence="1 2" id="KW-0103">Bromodomain</keyword>
<evidence type="ECO:0000256" key="3">
    <source>
        <dbReference type="SAM" id="MobiDB-lite"/>
    </source>
</evidence>
<dbReference type="SMART" id="SM00317">
    <property type="entry name" value="SET"/>
    <property type="match status" value="1"/>
</dbReference>
<accession>A0AAE0F9D5</accession>
<reference evidence="6 7" key="1">
    <citation type="journal article" date="2015" name="Genome Biol. Evol.">
        <title>Comparative Genomics of a Bacterivorous Green Alga Reveals Evolutionary Causalities and Consequences of Phago-Mixotrophic Mode of Nutrition.</title>
        <authorList>
            <person name="Burns J.A."/>
            <person name="Paasch A."/>
            <person name="Narechania A."/>
            <person name="Kim E."/>
        </authorList>
    </citation>
    <scope>NUCLEOTIDE SEQUENCE [LARGE SCALE GENOMIC DNA]</scope>
    <source>
        <strain evidence="6 7">PLY_AMNH</strain>
    </source>
</reference>
<evidence type="ECO:0000313" key="6">
    <source>
        <dbReference type="EMBL" id="KAK3255404.1"/>
    </source>
</evidence>
<sequence length="710" mass="78516">MKEIGAADINEQQKLKVHLLCDPAAAVPAPVKREEDAKPAAKKSKVQEAEEAWETDHFAEARRATAEKAAMDELASQLPGLHTKLRGFDEHGTFAAPVTDDIAPNYSKIIHHPMDLGTMRKKLGKGKYRGGKTWQEGFAAFTKDVELMCKNCMKYNGDGEYYQEGEKLLVYAQDLLGELEQKLERITQGSVARARKAAAGSNSNSKPSGNKRDDPEGGKRKGKGEDCRDMAAVGAGEACVRPYTLIEDYVPVGDEEEVEAMMACQVPDEQRPVPEFEDEDTWLPREVPYTRCKELGQEVLEQDVFGMDVVARSHMLAALQGKGFSEKDAAALLEDRLLPTINRCYGKLTAASALTHNVTHAATALLSEENLSKPAKTAIQRLKTAAQHHPEEYAIKHKGHGVVCAVKGGMETDEFLVDLLGEVYPPWRWCEKQDAIRKVAADHKIPADEVPEFYNMMLERPKGDANGYAVVVVDAMSMSNYSSRLSHSCNPNCEVRVRAVDGKYRLMMFLIRPVAHGEELTYNYNTITDSLQEFKAAVCLCGTRFCFGNYLSYAGGEAYKEVIGEELRMSDRHAMLLEACTKPRLGEEDLEALQLAGWAPRRGMLVGLPPWALKYVALLLAYVRQERSKLPRTILQARRKEAAQAPQRAGGRKGAPAPYDEDEDDEDCVGDFTLEDANIEAQVCLALPDGVRTTLPGCWGHAVLAGLRIV</sequence>
<dbReference type="Gene3D" id="2.170.270.10">
    <property type="entry name" value="SET domain"/>
    <property type="match status" value="1"/>
</dbReference>
<dbReference type="Pfam" id="PF00856">
    <property type="entry name" value="SET"/>
    <property type="match status" value="1"/>
</dbReference>
<dbReference type="SUPFAM" id="SSF82199">
    <property type="entry name" value="SET domain"/>
    <property type="match status" value="1"/>
</dbReference>
<proteinExistence type="predicted"/>
<feature type="compositionally biased region" description="Basic and acidic residues" evidence="3">
    <location>
        <begin position="210"/>
        <end position="227"/>
    </location>
</feature>
<dbReference type="EMBL" id="LGRX02022655">
    <property type="protein sequence ID" value="KAK3255404.1"/>
    <property type="molecule type" value="Genomic_DNA"/>
</dbReference>
<keyword evidence="7" id="KW-1185">Reference proteome</keyword>
<evidence type="ECO:0000259" key="4">
    <source>
        <dbReference type="PROSITE" id="PS50014"/>
    </source>
</evidence>
<dbReference type="PROSITE" id="PS50280">
    <property type="entry name" value="SET"/>
    <property type="match status" value="1"/>
</dbReference>